<keyword evidence="2" id="KW-1185">Reference proteome</keyword>
<dbReference type="AlphaFoldDB" id="A0AAN9LZL0"/>
<evidence type="ECO:0000313" key="2">
    <source>
        <dbReference type="Proteomes" id="UP001367508"/>
    </source>
</evidence>
<evidence type="ECO:0000313" key="1">
    <source>
        <dbReference type="EMBL" id="KAK7345072.1"/>
    </source>
</evidence>
<comment type="caution">
    <text evidence="1">The sequence shown here is derived from an EMBL/GenBank/DDBJ whole genome shotgun (WGS) entry which is preliminary data.</text>
</comment>
<name>A0AAN9LZL0_CANGL</name>
<sequence length="102" mass="12129">MYSALVLCMHTLFIIFKLTRIDLYRQHRRAYTNSTRYHIFLSFCGHLYTFRYLTTNFVVISGSPSKTSLVYVRFSAFTFCSSQKKFVALMDFPFYALFGWKV</sequence>
<protein>
    <submittedName>
        <fullName evidence="1">Uncharacterized protein</fullName>
    </submittedName>
</protein>
<proteinExistence type="predicted"/>
<dbReference type="EMBL" id="JAYMYQ010000003">
    <property type="protein sequence ID" value="KAK7345072.1"/>
    <property type="molecule type" value="Genomic_DNA"/>
</dbReference>
<reference evidence="1 2" key="1">
    <citation type="submission" date="2024-01" db="EMBL/GenBank/DDBJ databases">
        <title>The genomes of 5 underutilized Papilionoideae crops provide insights into root nodulation and disease resistanc.</title>
        <authorList>
            <person name="Jiang F."/>
        </authorList>
    </citation>
    <scope>NUCLEOTIDE SEQUENCE [LARGE SCALE GENOMIC DNA]</scope>
    <source>
        <strain evidence="1">LVBAO_FW01</strain>
        <tissue evidence="1">Leaves</tissue>
    </source>
</reference>
<organism evidence="1 2">
    <name type="scientific">Canavalia gladiata</name>
    <name type="common">Sword bean</name>
    <name type="synonym">Dolichos gladiatus</name>
    <dbReference type="NCBI Taxonomy" id="3824"/>
    <lineage>
        <taxon>Eukaryota</taxon>
        <taxon>Viridiplantae</taxon>
        <taxon>Streptophyta</taxon>
        <taxon>Embryophyta</taxon>
        <taxon>Tracheophyta</taxon>
        <taxon>Spermatophyta</taxon>
        <taxon>Magnoliopsida</taxon>
        <taxon>eudicotyledons</taxon>
        <taxon>Gunneridae</taxon>
        <taxon>Pentapetalae</taxon>
        <taxon>rosids</taxon>
        <taxon>fabids</taxon>
        <taxon>Fabales</taxon>
        <taxon>Fabaceae</taxon>
        <taxon>Papilionoideae</taxon>
        <taxon>50 kb inversion clade</taxon>
        <taxon>NPAAA clade</taxon>
        <taxon>indigoferoid/millettioid clade</taxon>
        <taxon>Phaseoleae</taxon>
        <taxon>Canavalia</taxon>
    </lineage>
</organism>
<dbReference type="Proteomes" id="UP001367508">
    <property type="component" value="Unassembled WGS sequence"/>
</dbReference>
<gene>
    <name evidence="1" type="ORF">VNO77_15473</name>
</gene>
<accession>A0AAN9LZL0</accession>